<dbReference type="AlphaFoldDB" id="A0A1Y1JPG8"/>
<feature type="domain" description="Ubiquitin-like" evidence="1">
    <location>
        <begin position="103"/>
        <end position="178"/>
    </location>
</feature>
<evidence type="ECO:0000259" key="1">
    <source>
        <dbReference type="PROSITE" id="PS50053"/>
    </source>
</evidence>
<reference evidence="3" key="1">
    <citation type="submission" date="2017-04" db="EMBL/GenBank/DDBJ databases">
        <title>Plasmodium gonderi genome.</title>
        <authorList>
            <person name="Arisue N."/>
            <person name="Honma H."/>
            <person name="Kawai S."/>
            <person name="Tougan T."/>
            <person name="Tanabe K."/>
            <person name="Horii T."/>
        </authorList>
    </citation>
    <scope>NUCLEOTIDE SEQUENCE [LARGE SCALE GENOMIC DNA]</scope>
    <source>
        <strain evidence="3">ATCC 30045</strain>
    </source>
</reference>
<dbReference type="EMBL" id="BDQF01000015">
    <property type="protein sequence ID" value="GAW83355.1"/>
    <property type="molecule type" value="Genomic_DNA"/>
</dbReference>
<organism evidence="2 3">
    <name type="scientific">Plasmodium gonderi</name>
    <dbReference type="NCBI Taxonomy" id="77519"/>
    <lineage>
        <taxon>Eukaryota</taxon>
        <taxon>Sar</taxon>
        <taxon>Alveolata</taxon>
        <taxon>Apicomplexa</taxon>
        <taxon>Aconoidasida</taxon>
        <taxon>Haemosporida</taxon>
        <taxon>Plasmodiidae</taxon>
        <taxon>Plasmodium</taxon>
        <taxon>Plasmodium (Plasmodium)</taxon>
    </lineage>
</organism>
<keyword evidence="3" id="KW-1185">Reference proteome</keyword>
<evidence type="ECO:0000313" key="2">
    <source>
        <dbReference type="EMBL" id="GAW83355.1"/>
    </source>
</evidence>
<evidence type="ECO:0000313" key="3">
    <source>
        <dbReference type="Proteomes" id="UP000195521"/>
    </source>
</evidence>
<dbReference type="OMA" id="GFLYQIR"/>
<sequence>MYKIFPKETTKRAMDELREMYNDKNTGEIKTVYVKSSGNLVKKVEYEEDETIREVLARNGLLKEKGGFLYQIRSQLIDLDKTFAHYQICSDEMIFILPEPAPLPYLIYLFHQKSGKVHCIELNYSDSVELLHKQVEKCLKIKKENQILIYAGKCLNSMKTLKEENLTRESLVTILDKRDIPEIENGDDGI</sequence>
<dbReference type="InterPro" id="IPR029071">
    <property type="entry name" value="Ubiquitin-like_domsf"/>
</dbReference>
<dbReference type="InterPro" id="IPR000626">
    <property type="entry name" value="Ubiquitin-like_dom"/>
</dbReference>
<dbReference type="Proteomes" id="UP000195521">
    <property type="component" value="Unassembled WGS sequence"/>
</dbReference>
<dbReference type="PROSITE" id="PS50053">
    <property type="entry name" value="UBIQUITIN_2"/>
    <property type="match status" value="1"/>
</dbReference>
<name>A0A1Y1JPG8_PLAGO</name>
<dbReference type="Gene3D" id="3.10.20.90">
    <property type="entry name" value="Phosphatidylinositol 3-kinase Catalytic Subunit, Chain A, domain 1"/>
    <property type="match status" value="1"/>
</dbReference>
<dbReference type="OrthoDB" id="380318at2759"/>
<protein>
    <submittedName>
        <fullName evidence="2">Ubiquitin-like protein</fullName>
    </submittedName>
</protein>
<dbReference type="GeneID" id="39750098"/>
<gene>
    <name evidence="2" type="ORF">PGO_141490</name>
</gene>
<dbReference type="SUPFAM" id="SSF54236">
    <property type="entry name" value="Ubiquitin-like"/>
    <property type="match status" value="1"/>
</dbReference>
<dbReference type="Pfam" id="PF00240">
    <property type="entry name" value="ubiquitin"/>
    <property type="match status" value="1"/>
</dbReference>
<accession>A0A1Y1JPG8</accession>
<comment type="caution">
    <text evidence="2">The sequence shown here is derived from an EMBL/GenBank/DDBJ whole genome shotgun (WGS) entry which is preliminary data.</text>
</comment>
<dbReference type="CDD" id="cd17039">
    <property type="entry name" value="Ubl_ubiquitin_like"/>
    <property type="match status" value="1"/>
</dbReference>
<proteinExistence type="predicted"/>
<dbReference type="RefSeq" id="XP_028545944.1">
    <property type="nucleotide sequence ID" value="XM_028690143.1"/>
</dbReference>